<dbReference type="GO" id="GO:0003677">
    <property type="term" value="F:DNA binding"/>
    <property type="evidence" value="ECO:0007669"/>
    <property type="project" value="InterPro"/>
</dbReference>
<name>A0A3B1DAJ7_9ZZZZ</name>
<dbReference type="AlphaFoldDB" id="A0A3B1DAJ7"/>
<evidence type="ECO:0000259" key="4">
    <source>
        <dbReference type="PROSITE" id="PS50968"/>
    </source>
</evidence>
<dbReference type="PRINTS" id="PR01071">
    <property type="entry name" value="ACOABIOTINCC"/>
</dbReference>
<dbReference type="InterPro" id="IPR001249">
    <property type="entry name" value="AcCoA_biotinCC"/>
</dbReference>
<dbReference type="InterPro" id="IPR050709">
    <property type="entry name" value="Biotin_Carboxyl_Carrier/Decarb"/>
</dbReference>
<protein>
    <recommendedName>
        <fullName evidence="1">Biotin carboxyl carrier protein of acetyl-CoA carboxylase</fullName>
    </recommendedName>
</protein>
<dbReference type="Gene3D" id="2.40.50.100">
    <property type="match status" value="1"/>
</dbReference>
<dbReference type="InterPro" id="IPR000089">
    <property type="entry name" value="Biotin_lipoyl"/>
</dbReference>
<dbReference type="InterPro" id="IPR000551">
    <property type="entry name" value="MerR-type_HTH_dom"/>
</dbReference>
<reference evidence="5" key="1">
    <citation type="submission" date="2018-06" db="EMBL/GenBank/DDBJ databases">
        <authorList>
            <person name="Zhirakovskaya E."/>
        </authorList>
    </citation>
    <scope>NUCLEOTIDE SEQUENCE</scope>
</reference>
<dbReference type="PROSITE" id="PS50937">
    <property type="entry name" value="HTH_MERR_2"/>
    <property type="match status" value="1"/>
</dbReference>
<dbReference type="PANTHER" id="PTHR45266">
    <property type="entry name" value="OXALOACETATE DECARBOXYLASE ALPHA CHAIN"/>
    <property type="match status" value="1"/>
</dbReference>
<evidence type="ECO:0000313" key="5">
    <source>
        <dbReference type="EMBL" id="VAX37772.1"/>
    </source>
</evidence>
<organism evidence="5">
    <name type="scientific">hydrothermal vent metagenome</name>
    <dbReference type="NCBI Taxonomy" id="652676"/>
    <lineage>
        <taxon>unclassified sequences</taxon>
        <taxon>metagenomes</taxon>
        <taxon>ecological metagenomes</taxon>
    </lineage>
</organism>
<evidence type="ECO:0000256" key="1">
    <source>
        <dbReference type="ARBA" id="ARBA00017562"/>
    </source>
</evidence>
<keyword evidence="2" id="KW-0092">Biotin</keyword>
<dbReference type="InterPro" id="IPR011053">
    <property type="entry name" value="Single_hybrid_motif"/>
</dbReference>
<evidence type="ECO:0000256" key="2">
    <source>
        <dbReference type="ARBA" id="ARBA00023267"/>
    </source>
</evidence>
<dbReference type="NCBIfam" id="TIGR00531">
    <property type="entry name" value="BCCP"/>
    <property type="match status" value="1"/>
</dbReference>
<accession>A0A3B1DAJ7</accession>
<dbReference type="EMBL" id="UOGJ01000137">
    <property type="protein sequence ID" value="VAX37772.1"/>
    <property type="molecule type" value="Genomic_DNA"/>
</dbReference>
<sequence length="152" mass="16328">MNLKEIKEIISLMNDNDLMEVEIEREGSKVKLKKTSGNVVMSAPVSMPAMAAASVQGLPVPAAPVSTVENNVDRQEIKSPMVGTFYTAPGPDADPFVKVGDVVDVGHVVGIVEAMKLMNEIKSEIKGKIVESAIDNAQPVEFGQALFYVEKV</sequence>
<dbReference type="GO" id="GO:0009317">
    <property type="term" value="C:acetyl-CoA carboxylase complex"/>
    <property type="evidence" value="ECO:0007669"/>
    <property type="project" value="InterPro"/>
</dbReference>
<dbReference type="PROSITE" id="PS50968">
    <property type="entry name" value="BIOTINYL_LIPOYL"/>
    <property type="match status" value="1"/>
</dbReference>
<dbReference type="GO" id="GO:0003989">
    <property type="term" value="F:acetyl-CoA carboxylase activity"/>
    <property type="evidence" value="ECO:0007669"/>
    <property type="project" value="InterPro"/>
</dbReference>
<dbReference type="SUPFAM" id="SSF51230">
    <property type="entry name" value="Single hybrid motif"/>
    <property type="match status" value="1"/>
</dbReference>
<evidence type="ECO:0000259" key="3">
    <source>
        <dbReference type="PROSITE" id="PS50937"/>
    </source>
</evidence>
<feature type="domain" description="Lipoyl-binding" evidence="4">
    <location>
        <begin position="74"/>
        <end position="150"/>
    </location>
</feature>
<dbReference type="NCBIfam" id="NF005457">
    <property type="entry name" value="PRK07051.1"/>
    <property type="match status" value="1"/>
</dbReference>
<proteinExistence type="predicted"/>
<feature type="domain" description="HTH merR-type" evidence="3">
    <location>
        <begin position="1"/>
        <end position="12"/>
    </location>
</feature>
<gene>
    <name evidence="5" type="ORF">MNBD_UNCLBAC01-1489</name>
</gene>
<dbReference type="GO" id="GO:0006633">
    <property type="term" value="P:fatty acid biosynthetic process"/>
    <property type="evidence" value="ECO:0007669"/>
    <property type="project" value="InterPro"/>
</dbReference>
<dbReference type="PANTHER" id="PTHR45266:SF3">
    <property type="entry name" value="OXALOACETATE DECARBOXYLASE ALPHA CHAIN"/>
    <property type="match status" value="1"/>
</dbReference>
<dbReference type="GO" id="GO:0006355">
    <property type="term" value="P:regulation of DNA-templated transcription"/>
    <property type="evidence" value="ECO:0007669"/>
    <property type="project" value="InterPro"/>
</dbReference>
<dbReference type="Pfam" id="PF00364">
    <property type="entry name" value="Biotin_lipoyl"/>
    <property type="match status" value="1"/>
</dbReference>